<dbReference type="GO" id="GO:0005085">
    <property type="term" value="F:guanyl-nucleotide exchange factor activity"/>
    <property type="evidence" value="ECO:0007669"/>
    <property type="project" value="TreeGrafter"/>
</dbReference>
<dbReference type="InterPro" id="IPR007681">
    <property type="entry name" value="Mog1"/>
</dbReference>
<proteinExistence type="predicted"/>
<dbReference type="GO" id="GO:0031267">
    <property type="term" value="F:small GTPase binding"/>
    <property type="evidence" value="ECO:0007669"/>
    <property type="project" value="TreeGrafter"/>
</dbReference>
<evidence type="ECO:0000313" key="2">
    <source>
        <dbReference type="EMBL" id="KAF4627538.1"/>
    </source>
</evidence>
<dbReference type="PANTHER" id="PTHR15837">
    <property type="entry name" value="RAN GUANINE NUCLEOTIDE RELEASE FACTOR"/>
    <property type="match status" value="1"/>
</dbReference>
<dbReference type="GO" id="GO:0006606">
    <property type="term" value="P:protein import into nucleus"/>
    <property type="evidence" value="ECO:0007669"/>
    <property type="project" value="TreeGrafter"/>
</dbReference>
<dbReference type="Proteomes" id="UP000566819">
    <property type="component" value="Unassembled WGS sequence"/>
</dbReference>
<evidence type="ECO:0000256" key="1">
    <source>
        <dbReference type="SAM" id="MobiDB-lite"/>
    </source>
</evidence>
<feature type="region of interest" description="Disordered" evidence="1">
    <location>
        <begin position="28"/>
        <end position="52"/>
    </location>
</feature>
<organism evidence="2 3">
    <name type="scientific">Cudoniella acicularis</name>
    <dbReference type="NCBI Taxonomy" id="354080"/>
    <lineage>
        <taxon>Eukaryota</taxon>
        <taxon>Fungi</taxon>
        <taxon>Dikarya</taxon>
        <taxon>Ascomycota</taxon>
        <taxon>Pezizomycotina</taxon>
        <taxon>Leotiomycetes</taxon>
        <taxon>Helotiales</taxon>
        <taxon>Tricladiaceae</taxon>
        <taxon>Cudoniella</taxon>
    </lineage>
</organism>
<dbReference type="CDD" id="cd18724">
    <property type="entry name" value="PIN_LabA-like"/>
    <property type="match status" value="1"/>
</dbReference>
<dbReference type="EMBL" id="JAAMPI010000952">
    <property type="protein sequence ID" value="KAF4627538.1"/>
    <property type="molecule type" value="Genomic_DNA"/>
</dbReference>
<accession>A0A8H4VYL1</accession>
<comment type="caution">
    <text evidence="2">The sequence shown here is derived from an EMBL/GenBank/DDBJ whole genome shotgun (WGS) entry which is preliminary data.</text>
</comment>
<feature type="compositionally biased region" description="Polar residues" evidence="1">
    <location>
        <begin position="31"/>
        <end position="43"/>
    </location>
</feature>
<feature type="region of interest" description="Disordered" evidence="1">
    <location>
        <begin position="76"/>
        <end position="116"/>
    </location>
</feature>
<feature type="compositionally biased region" description="Low complexity" evidence="1">
    <location>
        <begin position="88"/>
        <end position="108"/>
    </location>
</feature>
<dbReference type="AlphaFoldDB" id="A0A8H4VYL1"/>
<dbReference type="PANTHER" id="PTHR15837:SF5">
    <property type="entry name" value="NYN DOMAIN-CONTAINING PROTEIN"/>
    <property type="match status" value="1"/>
</dbReference>
<evidence type="ECO:0008006" key="4">
    <source>
        <dbReference type="Google" id="ProtNLM"/>
    </source>
</evidence>
<dbReference type="Gene3D" id="3.40.50.1010">
    <property type="entry name" value="5'-nuclease"/>
    <property type="match status" value="1"/>
</dbReference>
<dbReference type="OrthoDB" id="5590473at2759"/>
<protein>
    <recommendedName>
        <fullName evidence="4">NYN domain-containing protein</fullName>
    </recommendedName>
</protein>
<sequence>MDHDSPSIVSDDDESWSFRDAHNFLEALRPSTPSRVPKTSQPTLLGYDPSEFNPKASVPISLGDFSRLYKFCGIQPNSPPRTHHESTEFLSSSTSSSNPDLYSTSPSSVPDENISDSDLVTGVKSVRWRDEVPGLNISESRRRSTHASVEDIDYNELFRLLENDSEADEAQNHIAGLRSNQHSSSLSKEELKKFRGKTSSYGKTKITDFLPASIAPKKDKDLDLSLPAPPPIPATPTDFFDSRQIRPIYTLTATEKKARIIKKLLQRNLLQPLTNTASVISQWGGNHDPNGIHVFVDLSNIIIGFYTQLKLDRGLPKNALFKQPLISYHSLAFLLERGRPVAHRVAAGSHPSQVPKRPEYMAEAEKCGYQMAILEPVYKPKTPTSNKKRNGRGHGYATTSGLSSGSDAQTSSIPQRAEQCVDEILHLKMIESILTAPKPSIMVLASGDAAEAEYSGGFFKYVELALQKGWKVELVAWTSGLSQEYQSRSFLKKWEGKFTIIPLDDFAEELLAMYATWYPPSTVY</sequence>
<feature type="compositionally biased region" description="Polar residues" evidence="1">
    <location>
        <begin position="397"/>
        <end position="413"/>
    </location>
</feature>
<keyword evidence="3" id="KW-1185">Reference proteome</keyword>
<reference evidence="2 3" key="1">
    <citation type="submission" date="2020-03" db="EMBL/GenBank/DDBJ databases">
        <title>Draft Genome Sequence of Cudoniella acicularis.</title>
        <authorList>
            <person name="Buettner E."/>
            <person name="Kellner H."/>
        </authorList>
    </citation>
    <scope>NUCLEOTIDE SEQUENCE [LARGE SCALE GENOMIC DNA]</scope>
    <source>
        <strain evidence="2 3">DSM 108380</strain>
    </source>
</reference>
<gene>
    <name evidence="2" type="ORF">G7Y89_g10618</name>
</gene>
<name>A0A8H4VYL1_9HELO</name>
<feature type="region of interest" description="Disordered" evidence="1">
    <location>
        <begin position="379"/>
        <end position="413"/>
    </location>
</feature>
<dbReference type="GO" id="GO:0005634">
    <property type="term" value="C:nucleus"/>
    <property type="evidence" value="ECO:0007669"/>
    <property type="project" value="TreeGrafter"/>
</dbReference>
<evidence type="ECO:0000313" key="3">
    <source>
        <dbReference type="Proteomes" id="UP000566819"/>
    </source>
</evidence>